<dbReference type="Gene3D" id="1.10.489.10">
    <property type="entry name" value="Chloroperoxidase-like"/>
    <property type="match status" value="1"/>
</dbReference>
<keyword evidence="2" id="KW-0575">Peroxidase</keyword>
<dbReference type="Proteomes" id="UP001273166">
    <property type="component" value="Unassembled WGS sequence"/>
</dbReference>
<dbReference type="InterPro" id="IPR000028">
    <property type="entry name" value="Chloroperoxidase"/>
</dbReference>
<dbReference type="AlphaFoldDB" id="A0AAJ0GXG6"/>
<feature type="signal peptide" evidence="8">
    <location>
        <begin position="1"/>
        <end position="17"/>
    </location>
</feature>
<keyword evidence="8" id="KW-0732">Signal</keyword>
<gene>
    <name evidence="10" type="ORF">B0T15DRAFT_433391</name>
</gene>
<dbReference type="SUPFAM" id="SSF47571">
    <property type="entry name" value="Cloroperoxidase"/>
    <property type="match status" value="1"/>
</dbReference>
<keyword evidence="6" id="KW-0408">Iron</keyword>
<comment type="similarity">
    <text evidence="7">Belongs to the chloroperoxidase family.</text>
</comment>
<organism evidence="10 11">
    <name type="scientific">Chaetomium strumarium</name>
    <dbReference type="NCBI Taxonomy" id="1170767"/>
    <lineage>
        <taxon>Eukaryota</taxon>
        <taxon>Fungi</taxon>
        <taxon>Dikarya</taxon>
        <taxon>Ascomycota</taxon>
        <taxon>Pezizomycotina</taxon>
        <taxon>Sordariomycetes</taxon>
        <taxon>Sordariomycetidae</taxon>
        <taxon>Sordariales</taxon>
        <taxon>Chaetomiaceae</taxon>
        <taxon>Chaetomium</taxon>
    </lineage>
</organism>
<evidence type="ECO:0000256" key="1">
    <source>
        <dbReference type="ARBA" id="ARBA00001970"/>
    </source>
</evidence>
<comment type="cofactor">
    <cofactor evidence="1">
        <name>heme b</name>
        <dbReference type="ChEBI" id="CHEBI:60344"/>
    </cofactor>
</comment>
<dbReference type="GO" id="GO:0046872">
    <property type="term" value="F:metal ion binding"/>
    <property type="evidence" value="ECO:0007669"/>
    <property type="project" value="UniProtKB-KW"/>
</dbReference>
<dbReference type="RefSeq" id="XP_062723445.1">
    <property type="nucleotide sequence ID" value="XM_062865770.1"/>
</dbReference>
<evidence type="ECO:0000313" key="11">
    <source>
        <dbReference type="Proteomes" id="UP001273166"/>
    </source>
</evidence>
<protein>
    <submittedName>
        <fullName evidence="10">Chloroperoxidase</fullName>
    </submittedName>
</protein>
<dbReference type="PANTHER" id="PTHR33577">
    <property type="entry name" value="STERIGMATOCYSTIN BIOSYNTHESIS PEROXIDASE STCC-RELATED"/>
    <property type="match status" value="1"/>
</dbReference>
<evidence type="ECO:0000256" key="6">
    <source>
        <dbReference type="ARBA" id="ARBA00023004"/>
    </source>
</evidence>
<accession>A0AAJ0GXG6</accession>
<evidence type="ECO:0000313" key="10">
    <source>
        <dbReference type="EMBL" id="KAK3307665.1"/>
    </source>
</evidence>
<keyword evidence="4" id="KW-0479">Metal-binding</keyword>
<reference evidence="10" key="2">
    <citation type="submission" date="2023-06" db="EMBL/GenBank/DDBJ databases">
        <authorList>
            <consortium name="Lawrence Berkeley National Laboratory"/>
            <person name="Mondo S.J."/>
            <person name="Hensen N."/>
            <person name="Bonometti L."/>
            <person name="Westerberg I."/>
            <person name="Brannstrom I.O."/>
            <person name="Guillou S."/>
            <person name="Cros-Aarteil S."/>
            <person name="Calhoun S."/>
            <person name="Haridas S."/>
            <person name="Kuo A."/>
            <person name="Pangilinan J."/>
            <person name="Riley R."/>
            <person name="Labutti K."/>
            <person name="Andreopoulos B."/>
            <person name="Lipzen A."/>
            <person name="Chen C."/>
            <person name="Yanf M."/>
            <person name="Daum C."/>
            <person name="Ng V."/>
            <person name="Clum A."/>
            <person name="Steindorff A."/>
            <person name="Ohm R."/>
            <person name="Martin F."/>
            <person name="Silar P."/>
            <person name="Natvig D."/>
            <person name="Lalanne C."/>
            <person name="Gautier V."/>
            <person name="Ament-Velasquez S.L."/>
            <person name="Kruys A."/>
            <person name="Hutchinson M.I."/>
            <person name="Powell A.J."/>
            <person name="Barry K."/>
            <person name="Miller A.N."/>
            <person name="Grigoriev I.V."/>
            <person name="Debuchy R."/>
            <person name="Gladieux P."/>
            <person name="Thoren M.H."/>
            <person name="Johannesson H."/>
        </authorList>
    </citation>
    <scope>NUCLEOTIDE SEQUENCE</scope>
    <source>
        <strain evidence="10">CBS 333.67</strain>
    </source>
</reference>
<feature type="domain" description="Heme haloperoxidase family profile" evidence="9">
    <location>
        <begin position="22"/>
        <end position="240"/>
    </location>
</feature>
<evidence type="ECO:0000256" key="4">
    <source>
        <dbReference type="ARBA" id="ARBA00022723"/>
    </source>
</evidence>
<evidence type="ECO:0000256" key="3">
    <source>
        <dbReference type="ARBA" id="ARBA00022617"/>
    </source>
</evidence>
<dbReference type="PANTHER" id="PTHR33577:SF19">
    <property type="entry name" value="HEME HALOPEROXIDASE FAMILY PROFILE DOMAIN-CONTAINING PROTEIN-RELATED"/>
    <property type="match status" value="1"/>
</dbReference>
<keyword evidence="11" id="KW-1185">Reference proteome</keyword>
<dbReference type="InterPro" id="IPR036851">
    <property type="entry name" value="Chloroperoxidase-like_sf"/>
</dbReference>
<dbReference type="GO" id="GO:0004601">
    <property type="term" value="F:peroxidase activity"/>
    <property type="evidence" value="ECO:0007669"/>
    <property type="project" value="UniProtKB-KW"/>
</dbReference>
<dbReference type="EMBL" id="JAUDZG010000003">
    <property type="protein sequence ID" value="KAK3307665.1"/>
    <property type="molecule type" value="Genomic_DNA"/>
</dbReference>
<name>A0AAJ0GXG6_9PEZI</name>
<reference evidence="10" key="1">
    <citation type="journal article" date="2023" name="Mol. Phylogenet. Evol.">
        <title>Genome-scale phylogeny and comparative genomics of the fungal order Sordariales.</title>
        <authorList>
            <person name="Hensen N."/>
            <person name="Bonometti L."/>
            <person name="Westerberg I."/>
            <person name="Brannstrom I.O."/>
            <person name="Guillou S."/>
            <person name="Cros-Aarteil S."/>
            <person name="Calhoun S."/>
            <person name="Haridas S."/>
            <person name="Kuo A."/>
            <person name="Mondo S."/>
            <person name="Pangilinan J."/>
            <person name="Riley R."/>
            <person name="LaButti K."/>
            <person name="Andreopoulos B."/>
            <person name="Lipzen A."/>
            <person name="Chen C."/>
            <person name="Yan M."/>
            <person name="Daum C."/>
            <person name="Ng V."/>
            <person name="Clum A."/>
            <person name="Steindorff A."/>
            <person name="Ohm R.A."/>
            <person name="Martin F."/>
            <person name="Silar P."/>
            <person name="Natvig D.O."/>
            <person name="Lalanne C."/>
            <person name="Gautier V."/>
            <person name="Ament-Velasquez S.L."/>
            <person name="Kruys A."/>
            <person name="Hutchinson M.I."/>
            <person name="Powell A.J."/>
            <person name="Barry K."/>
            <person name="Miller A.N."/>
            <person name="Grigoriev I.V."/>
            <person name="Debuchy R."/>
            <person name="Gladieux P."/>
            <person name="Hiltunen Thoren M."/>
            <person name="Johannesson H."/>
        </authorList>
    </citation>
    <scope>NUCLEOTIDE SEQUENCE</scope>
    <source>
        <strain evidence="10">CBS 333.67</strain>
    </source>
</reference>
<evidence type="ECO:0000256" key="2">
    <source>
        <dbReference type="ARBA" id="ARBA00022559"/>
    </source>
</evidence>
<evidence type="ECO:0000259" key="9">
    <source>
        <dbReference type="PROSITE" id="PS51405"/>
    </source>
</evidence>
<evidence type="ECO:0000256" key="5">
    <source>
        <dbReference type="ARBA" id="ARBA00023002"/>
    </source>
</evidence>
<dbReference type="GeneID" id="87884599"/>
<dbReference type="Pfam" id="PF01328">
    <property type="entry name" value="Peroxidase_2"/>
    <property type="match status" value="1"/>
</dbReference>
<keyword evidence="5" id="KW-0560">Oxidoreductase</keyword>
<dbReference type="PROSITE" id="PS51405">
    <property type="entry name" value="HEME_HALOPEROXIDASE"/>
    <property type="match status" value="1"/>
</dbReference>
<comment type="caution">
    <text evidence="10">The sequence shown here is derived from an EMBL/GenBank/DDBJ whole genome shotgun (WGS) entry which is preliminary data.</text>
</comment>
<feature type="chain" id="PRO_5042468166" evidence="8">
    <location>
        <begin position="18"/>
        <end position="264"/>
    </location>
</feature>
<evidence type="ECO:0000256" key="8">
    <source>
        <dbReference type="SAM" id="SignalP"/>
    </source>
</evidence>
<evidence type="ECO:0000256" key="7">
    <source>
        <dbReference type="ARBA" id="ARBA00025795"/>
    </source>
</evidence>
<proteinExistence type="inferred from homology"/>
<keyword evidence="3" id="KW-0349">Heme</keyword>
<sequence>MKLSVFVEAGLLGLAAALREPKGHEYHRNPLDSRSPCPGLNALANHGYLPRSGLNIDLETLRYAIVAGFNFERTSQDGAFNMAIAFNLSTSGNSSTFHLDDLKLHDAIEFDGSLSRNDFYLGDDLHFDPVIWHTVAVNLDLYRTGPSEKDKYVTVEVAARAAAARAKAAKAANKHFNASAAQMVGSPGTTALYLTTLWDDDAGAAPKSWIKALFEEERIPFREGYNPATRKQKTGQDIGDMFARVMAAYTDVSKGRRGLRWGSH</sequence>